<keyword evidence="2" id="KW-1185">Reference proteome</keyword>
<gene>
    <name evidence="1" type="ORF">N3K66_004491</name>
</gene>
<reference evidence="1" key="1">
    <citation type="submission" date="2022-10" db="EMBL/GenBank/DDBJ databases">
        <title>Complete Genome of Trichothecium roseum strain YXFP-22015, a Plant Pathogen Isolated from Citrus.</title>
        <authorList>
            <person name="Wang Y."/>
            <person name="Zhu L."/>
        </authorList>
    </citation>
    <scope>NUCLEOTIDE SEQUENCE</scope>
    <source>
        <strain evidence="1">YXFP-22015</strain>
    </source>
</reference>
<protein>
    <submittedName>
        <fullName evidence="1">Uncharacterized protein</fullName>
    </submittedName>
</protein>
<name>A0ACC0V2X0_9HYPO</name>
<organism evidence="1 2">
    <name type="scientific">Trichothecium roseum</name>
    <dbReference type="NCBI Taxonomy" id="47278"/>
    <lineage>
        <taxon>Eukaryota</taxon>
        <taxon>Fungi</taxon>
        <taxon>Dikarya</taxon>
        <taxon>Ascomycota</taxon>
        <taxon>Pezizomycotina</taxon>
        <taxon>Sordariomycetes</taxon>
        <taxon>Hypocreomycetidae</taxon>
        <taxon>Hypocreales</taxon>
        <taxon>Hypocreales incertae sedis</taxon>
        <taxon>Trichothecium</taxon>
    </lineage>
</organism>
<accession>A0ACC0V2X0</accession>
<dbReference type="EMBL" id="CM047943">
    <property type="protein sequence ID" value="KAI9900229.1"/>
    <property type="molecule type" value="Genomic_DNA"/>
</dbReference>
<sequence length="607" mass="67010">MTVVEYYQDGLGYAVASPRRVSLLRKLVNVVGCVVCLPLYWLVTVHCRWPVTLDLFITVALTELNRLVNEGRRMALREKESMPSPCLEKAELGGGLKQHVVTYERSGTPDPSVDVMAAVVGWREDPDLFRRALESYQGTRCCKFLLVGIDGDEDADQDMVNVFNEVYPHGSRTIHVPEPLGEVAMQVKAKEKHLREQDGTRIDEAELDAVALRHCIQLARTLLDQAGVSFSGPDAVRQICLSQRHMHKKGVMFTTYVFALVVADALGIEYLWSSDSDTIVLDGSLAKTADAMASDPGIGGASSGLVVHNGDESVVTKLAETVYWGELYLTRSTPAATATSDCQSGPSTLFRLAAMPPILVPWYMQTIFGKRMIINEDRHLTTNLLARGWGVVFASDVLAATDTPTTLTRWLRQQVRWGRATHIESLLQPKVYVMSHPLLFYGMARRELGPLIAFLAIVYYFLTSGQLIAISVPDLLLRVAISLAYNLVRNPHRLQWKSVRWVVPGIFFYHVPLPAVHVWSMLTLTADGWGTAMRASGEMAKKDSVSKAWFETGFFVVWVGIVAGVVAKALTRTVFLGLGDGAASMVFLGSICLASYLGWKVTIANDS</sequence>
<proteinExistence type="predicted"/>
<evidence type="ECO:0000313" key="1">
    <source>
        <dbReference type="EMBL" id="KAI9900229.1"/>
    </source>
</evidence>
<evidence type="ECO:0000313" key="2">
    <source>
        <dbReference type="Proteomes" id="UP001163324"/>
    </source>
</evidence>
<dbReference type="Proteomes" id="UP001163324">
    <property type="component" value="Chromosome 4"/>
</dbReference>
<comment type="caution">
    <text evidence="1">The sequence shown here is derived from an EMBL/GenBank/DDBJ whole genome shotgun (WGS) entry which is preliminary data.</text>
</comment>